<dbReference type="EMBL" id="VOCK01000075">
    <property type="protein sequence ID" value="TWQ49302.1"/>
    <property type="molecule type" value="Genomic_DNA"/>
</dbReference>
<accession>A0ABD7S483</accession>
<keyword evidence="2" id="KW-1185">Reference proteome</keyword>
<gene>
    <name evidence="1" type="ORF">FQK01_22190</name>
</gene>
<reference evidence="2" key="1">
    <citation type="journal article" date="2020" name="Phytopathology">
        <title>Genomic acquisitions in emerging populations of Xanthomonas vasicola pv. vasculorum infecting corn in the U.S. and Argentina.</title>
        <authorList>
            <person name="Perez-Quintero A.L."/>
        </authorList>
    </citation>
    <scope>NUCLEOTIDE SEQUENCE [LARGE SCALE GENOMIC DNA]</scope>
    <source>
        <strain evidence="2">Xvh-L</strain>
    </source>
</reference>
<organism evidence="1 2">
    <name type="scientific">Xanthomonas vasicola</name>
    <dbReference type="NCBI Taxonomy" id="56459"/>
    <lineage>
        <taxon>Bacteria</taxon>
        <taxon>Pseudomonadati</taxon>
        <taxon>Pseudomonadota</taxon>
        <taxon>Gammaproteobacteria</taxon>
        <taxon>Lysobacterales</taxon>
        <taxon>Lysobacteraceae</taxon>
        <taxon>Xanthomonas</taxon>
    </lineage>
</organism>
<protein>
    <submittedName>
        <fullName evidence="1">Uncharacterized protein</fullName>
    </submittedName>
</protein>
<evidence type="ECO:0000313" key="2">
    <source>
        <dbReference type="Proteomes" id="UP000320455"/>
    </source>
</evidence>
<evidence type="ECO:0000313" key="1">
    <source>
        <dbReference type="EMBL" id="TWQ49302.1"/>
    </source>
</evidence>
<dbReference type="AlphaFoldDB" id="A0ABD7S483"/>
<sequence>MESLMKCDLFDERMQLIDGAVSVLSTQRDIVRAGLRELGISGDWSSSTGAITAYGHETDQVAVWSLIVQPKASANRMQAWLDSRPG</sequence>
<dbReference type="Proteomes" id="UP000320455">
    <property type="component" value="Unassembled WGS sequence"/>
</dbReference>
<name>A0ABD7S483_XANVA</name>
<proteinExistence type="predicted"/>
<comment type="caution">
    <text evidence="1">The sequence shown here is derived from an EMBL/GenBank/DDBJ whole genome shotgun (WGS) entry which is preliminary data.</text>
</comment>